<dbReference type="Proteomes" id="UP000807504">
    <property type="component" value="Unassembled WGS sequence"/>
</dbReference>
<dbReference type="EMBL" id="JABXBU010002231">
    <property type="protein sequence ID" value="KAF8764860.1"/>
    <property type="molecule type" value="Genomic_DNA"/>
</dbReference>
<dbReference type="SUPFAM" id="SSF55120">
    <property type="entry name" value="Pseudouridine synthase"/>
    <property type="match status" value="1"/>
</dbReference>
<dbReference type="AlphaFoldDB" id="A0A8T0E620"/>
<protein>
    <submittedName>
        <fullName evidence="4">Mitochondrial mRNA pseudouridine synthase like protein</fullName>
    </submittedName>
</protein>
<dbReference type="Gene3D" id="3.30.2350.10">
    <property type="entry name" value="Pseudouridine synthase"/>
    <property type="match status" value="1"/>
</dbReference>
<dbReference type="GO" id="GO:0001522">
    <property type="term" value="P:pseudouridine synthesis"/>
    <property type="evidence" value="ECO:0007669"/>
    <property type="project" value="InterPro"/>
</dbReference>
<dbReference type="PANTHER" id="PTHR21600:SF83">
    <property type="entry name" value="PSEUDOURIDYLATE SYNTHASE RPUSD4, MITOCHONDRIAL"/>
    <property type="match status" value="1"/>
</dbReference>
<keyword evidence="5" id="KW-1185">Reference proteome</keyword>
<dbReference type="InterPro" id="IPR050188">
    <property type="entry name" value="RluA_PseudoU_synthase"/>
</dbReference>
<comment type="catalytic activity">
    <reaction evidence="1">
        <text>a uridine in mRNA = a pseudouridine in mRNA</text>
        <dbReference type="Rhea" id="RHEA:56644"/>
        <dbReference type="Rhea" id="RHEA-COMP:14658"/>
        <dbReference type="Rhea" id="RHEA-COMP:14659"/>
        <dbReference type="ChEBI" id="CHEBI:65314"/>
        <dbReference type="ChEBI" id="CHEBI:65315"/>
    </reaction>
</comment>
<comment type="similarity">
    <text evidence="2">Belongs to the pseudouridine synthase RluA family.</text>
</comment>
<accession>A0A8T0E620</accession>
<evidence type="ECO:0000256" key="2">
    <source>
        <dbReference type="ARBA" id="ARBA00010876"/>
    </source>
</evidence>
<sequence>MRIRLLYGIFQDISCIQRRYINGSAIRINETRATFRTKNIHCYRTLFPFDNLTELAEHLVSSIVYNKNGLIAINKPFGIKIHSHDKPGTRSKDGQRFLIPSIPECDLTIEGALRELQERLNVPSLTILKSAERYTSGIVLLSTDEHTSNAVKKSFNKAKFQKVPHFVHWALTLGYPGLNYKKEKVGIKFLELENEEKKQPIIIQDPSKKACLQKRVFPVHVEYRVLSVNKDLQTSLVEIASSSLKYHFVRIYASSQICSILGDIMYCNRMNTVLGVPVKVQIEHSHAFDSPPLPEKMTKALNLPKGATCSVMPTMLHLRSIFLPSFKGEDLTIVANLPHHFQWTAEQLKLLNCIM</sequence>
<name>A0A8T0E620_ARGBR</name>
<evidence type="ECO:0000256" key="3">
    <source>
        <dbReference type="ARBA" id="ARBA00023235"/>
    </source>
</evidence>
<dbReference type="PANTHER" id="PTHR21600">
    <property type="entry name" value="MITOCHONDRIAL RNA PSEUDOURIDINE SYNTHASE"/>
    <property type="match status" value="1"/>
</dbReference>
<keyword evidence="3" id="KW-0413">Isomerase</keyword>
<evidence type="ECO:0000313" key="4">
    <source>
        <dbReference type="EMBL" id="KAF8764860.1"/>
    </source>
</evidence>
<gene>
    <name evidence="4" type="ORF">HNY73_022900</name>
</gene>
<comment type="caution">
    <text evidence="4">The sequence shown here is derived from an EMBL/GenBank/DDBJ whole genome shotgun (WGS) entry which is preliminary data.</text>
</comment>
<dbReference type="GO" id="GO:0003723">
    <property type="term" value="F:RNA binding"/>
    <property type="evidence" value="ECO:0007669"/>
    <property type="project" value="InterPro"/>
</dbReference>
<reference evidence="4" key="1">
    <citation type="journal article" date="2020" name="bioRxiv">
        <title>Chromosome-level reference genome of the European wasp spider Argiope bruennichi: a resource for studies on range expansion and evolutionary adaptation.</title>
        <authorList>
            <person name="Sheffer M.M."/>
            <person name="Hoppe A."/>
            <person name="Krehenwinkel H."/>
            <person name="Uhl G."/>
            <person name="Kuss A.W."/>
            <person name="Jensen L."/>
            <person name="Jensen C."/>
            <person name="Gillespie R.G."/>
            <person name="Hoff K.J."/>
            <person name="Prost S."/>
        </authorList>
    </citation>
    <scope>NUCLEOTIDE SEQUENCE</scope>
</reference>
<organism evidence="4 5">
    <name type="scientific">Argiope bruennichi</name>
    <name type="common">Wasp spider</name>
    <name type="synonym">Aranea bruennichi</name>
    <dbReference type="NCBI Taxonomy" id="94029"/>
    <lineage>
        <taxon>Eukaryota</taxon>
        <taxon>Metazoa</taxon>
        <taxon>Ecdysozoa</taxon>
        <taxon>Arthropoda</taxon>
        <taxon>Chelicerata</taxon>
        <taxon>Arachnida</taxon>
        <taxon>Araneae</taxon>
        <taxon>Araneomorphae</taxon>
        <taxon>Entelegynae</taxon>
        <taxon>Araneoidea</taxon>
        <taxon>Araneidae</taxon>
        <taxon>Argiope</taxon>
    </lineage>
</organism>
<reference evidence="4" key="2">
    <citation type="submission" date="2020-06" db="EMBL/GenBank/DDBJ databases">
        <authorList>
            <person name="Sheffer M."/>
        </authorList>
    </citation>
    <scope>NUCLEOTIDE SEQUENCE</scope>
</reference>
<evidence type="ECO:0000313" key="5">
    <source>
        <dbReference type="Proteomes" id="UP000807504"/>
    </source>
</evidence>
<proteinExistence type="inferred from homology"/>
<evidence type="ECO:0000256" key="1">
    <source>
        <dbReference type="ARBA" id="ARBA00001166"/>
    </source>
</evidence>
<dbReference type="InterPro" id="IPR020103">
    <property type="entry name" value="PsdUridine_synth_cat_dom_sf"/>
</dbReference>
<dbReference type="GO" id="GO:0009982">
    <property type="term" value="F:pseudouridine synthase activity"/>
    <property type="evidence" value="ECO:0007669"/>
    <property type="project" value="InterPro"/>
</dbReference>